<dbReference type="InterPro" id="IPR058627">
    <property type="entry name" value="MdtA-like_C"/>
</dbReference>
<comment type="caution">
    <text evidence="9">The sequence shown here is derived from an EMBL/GenBank/DDBJ whole genome shotgun (WGS) entry which is preliminary data.</text>
</comment>
<keyword evidence="3" id="KW-0175">Coiled coil</keyword>
<dbReference type="Pfam" id="PF25917">
    <property type="entry name" value="BSH_RND"/>
    <property type="match status" value="1"/>
</dbReference>
<reference evidence="9 10" key="1">
    <citation type="submission" date="2024-06" db="EMBL/GenBank/DDBJ databases">
        <title>Sorghum-associated microbial communities from plants grown in Nebraska, USA.</title>
        <authorList>
            <person name="Schachtman D."/>
        </authorList>
    </citation>
    <scope>NUCLEOTIDE SEQUENCE [LARGE SCALE GENOMIC DNA]</scope>
    <source>
        <strain evidence="9 10">3207</strain>
    </source>
</reference>
<dbReference type="SUPFAM" id="SSF111369">
    <property type="entry name" value="HlyD-like secretion proteins"/>
    <property type="match status" value="1"/>
</dbReference>
<evidence type="ECO:0000313" key="10">
    <source>
        <dbReference type="Proteomes" id="UP001549321"/>
    </source>
</evidence>
<evidence type="ECO:0000259" key="5">
    <source>
        <dbReference type="Pfam" id="PF25876"/>
    </source>
</evidence>
<dbReference type="Gene3D" id="2.40.50.100">
    <property type="match status" value="1"/>
</dbReference>
<proteinExistence type="inferred from homology"/>
<protein>
    <submittedName>
        <fullName evidence="9">Membrane fusion protein (Multidrug efflux system)</fullName>
    </submittedName>
</protein>
<dbReference type="Pfam" id="PF25944">
    <property type="entry name" value="Beta-barrel_RND"/>
    <property type="match status" value="1"/>
</dbReference>
<evidence type="ECO:0000256" key="2">
    <source>
        <dbReference type="ARBA" id="ARBA00009477"/>
    </source>
</evidence>
<dbReference type="PANTHER" id="PTHR30158">
    <property type="entry name" value="ACRA/E-RELATED COMPONENT OF DRUG EFFLUX TRANSPORTER"/>
    <property type="match status" value="1"/>
</dbReference>
<dbReference type="Pfam" id="PF25876">
    <property type="entry name" value="HH_MFP_RND"/>
    <property type="match status" value="1"/>
</dbReference>
<gene>
    <name evidence="9" type="ORF">ABIE08_003941</name>
</gene>
<feature type="signal peptide" evidence="4">
    <location>
        <begin position="1"/>
        <end position="17"/>
    </location>
</feature>
<evidence type="ECO:0000259" key="8">
    <source>
        <dbReference type="Pfam" id="PF25967"/>
    </source>
</evidence>
<evidence type="ECO:0000256" key="4">
    <source>
        <dbReference type="SAM" id="SignalP"/>
    </source>
</evidence>
<feature type="chain" id="PRO_5045886210" evidence="4">
    <location>
        <begin position="18"/>
        <end position="374"/>
    </location>
</feature>
<organism evidence="9 10">
    <name type="scientific">Kaistia defluvii</name>
    <dbReference type="NCBI Taxonomy" id="410841"/>
    <lineage>
        <taxon>Bacteria</taxon>
        <taxon>Pseudomonadati</taxon>
        <taxon>Pseudomonadota</taxon>
        <taxon>Alphaproteobacteria</taxon>
        <taxon>Hyphomicrobiales</taxon>
        <taxon>Kaistiaceae</taxon>
        <taxon>Kaistia</taxon>
    </lineage>
</organism>
<comment type="similarity">
    <text evidence="2">Belongs to the membrane fusion protein (MFP) (TC 8.A.1) family.</text>
</comment>
<dbReference type="InterPro" id="IPR058626">
    <property type="entry name" value="MdtA-like_b-barrel"/>
</dbReference>
<feature type="domain" description="Multidrug resistance protein MdtA-like C-terminal permuted SH3" evidence="8">
    <location>
        <begin position="294"/>
        <end position="352"/>
    </location>
</feature>
<dbReference type="Gene3D" id="1.10.287.470">
    <property type="entry name" value="Helix hairpin bin"/>
    <property type="match status" value="1"/>
</dbReference>
<feature type="domain" description="Multidrug resistance protein MdtA-like alpha-helical hairpin" evidence="5">
    <location>
        <begin position="94"/>
        <end position="162"/>
    </location>
</feature>
<dbReference type="NCBIfam" id="TIGR01730">
    <property type="entry name" value="RND_mfp"/>
    <property type="match status" value="1"/>
</dbReference>
<feature type="coiled-coil region" evidence="3">
    <location>
        <begin position="93"/>
        <end position="158"/>
    </location>
</feature>
<evidence type="ECO:0000313" key="9">
    <source>
        <dbReference type="EMBL" id="MET4635990.1"/>
    </source>
</evidence>
<feature type="domain" description="Multidrug resistance protein MdtA-like barrel-sandwich hybrid" evidence="6">
    <location>
        <begin position="52"/>
        <end position="194"/>
    </location>
</feature>
<dbReference type="InterPro" id="IPR006143">
    <property type="entry name" value="RND_pump_MFP"/>
</dbReference>
<keyword evidence="10" id="KW-1185">Reference proteome</keyword>
<evidence type="ECO:0000256" key="3">
    <source>
        <dbReference type="SAM" id="Coils"/>
    </source>
</evidence>
<evidence type="ECO:0000256" key="1">
    <source>
        <dbReference type="ARBA" id="ARBA00004196"/>
    </source>
</evidence>
<dbReference type="Pfam" id="PF25967">
    <property type="entry name" value="RND-MFP_C"/>
    <property type="match status" value="1"/>
</dbReference>
<dbReference type="Gene3D" id="2.40.420.20">
    <property type="match status" value="1"/>
</dbReference>
<dbReference type="InterPro" id="IPR058624">
    <property type="entry name" value="MdtA-like_HH"/>
</dbReference>
<accession>A0ABV2R3Z3</accession>
<sequence length="374" mass="39195">MLLMGASLLALPATAMAQAPAAPPPPSVELTTVNAREVPLSYSYAGRVSAFREVQVRAQVGGILMERAYVEGARVKAGDVLFRVDPKTYEAEVARADAQLQTAQAQLAQATRDKARAVELFTRQVGSQKTRDDALSAVDLAEAAVAAAKAQLKTAQINLDYATVRAPIDGVTSLDVVPEGSLIGVGTTDSLLTTISQLDPVYVNFSFTDANAAELRSITDAQKAHTADAKLTATITFGDGRVYDKPGEIDFTSSSIDVQTGTIRSRAVFPNPDLYLIPGQFVRVTISGMSLASAIVVPEIAVLQGPQGKFVYTVDDKNVAAMAPVTLGQSVEGGWIVTEGLKSGDHVVTSGVIKVRPGAPVAAAKTIVQTAQAN</sequence>
<dbReference type="Proteomes" id="UP001549321">
    <property type="component" value="Unassembled WGS sequence"/>
</dbReference>
<dbReference type="Gene3D" id="2.40.30.170">
    <property type="match status" value="1"/>
</dbReference>
<feature type="domain" description="Multidrug resistance protein MdtA-like beta-barrel" evidence="7">
    <location>
        <begin position="200"/>
        <end position="286"/>
    </location>
</feature>
<comment type="subcellular location">
    <subcellularLocation>
        <location evidence="1">Cell envelope</location>
    </subcellularLocation>
</comment>
<name>A0ABV2R3Z3_9HYPH</name>
<dbReference type="InterPro" id="IPR058625">
    <property type="entry name" value="MdtA-like_BSH"/>
</dbReference>
<dbReference type="EMBL" id="JBEPSM010000003">
    <property type="protein sequence ID" value="MET4635990.1"/>
    <property type="molecule type" value="Genomic_DNA"/>
</dbReference>
<evidence type="ECO:0000259" key="6">
    <source>
        <dbReference type="Pfam" id="PF25917"/>
    </source>
</evidence>
<evidence type="ECO:0000259" key="7">
    <source>
        <dbReference type="Pfam" id="PF25944"/>
    </source>
</evidence>
<keyword evidence="4" id="KW-0732">Signal</keyword>